<dbReference type="STRING" id="1802270.A3C07_04520"/>
<name>A0A1G2KIC1_9BACT</name>
<accession>A0A1G2KIC1</accession>
<dbReference type="InterPro" id="IPR036514">
    <property type="entry name" value="SGNH_hydro_sf"/>
</dbReference>
<proteinExistence type="predicted"/>
<dbReference type="SUPFAM" id="SSF52266">
    <property type="entry name" value="SGNH hydrolase"/>
    <property type="match status" value="1"/>
</dbReference>
<dbReference type="InterPro" id="IPR051532">
    <property type="entry name" value="Ester_Hydrolysis_Enzymes"/>
</dbReference>
<feature type="domain" description="SGNH hydrolase-type esterase" evidence="1">
    <location>
        <begin position="23"/>
        <end position="172"/>
    </location>
</feature>
<dbReference type="Proteomes" id="UP000179023">
    <property type="component" value="Unassembled WGS sequence"/>
</dbReference>
<dbReference type="Pfam" id="PF13472">
    <property type="entry name" value="Lipase_GDSL_2"/>
    <property type="match status" value="1"/>
</dbReference>
<dbReference type="Gene3D" id="3.40.50.1110">
    <property type="entry name" value="SGNH hydrolase"/>
    <property type="match status" value="1"/>
</dbReference>
<comment type="caution">
    <text evidence="2">The sequence shown here is derived from an EMBL/GenBank/DDBJ whole genome shotgun (WGS) entry which is preliminary data.</text>
</comment>
<protein>
    <recommendedName>
        <fullName evidence="1">SGNH hydrolase-type esterase domain-containing protein</fullName>
    </recommendedName>
</protein>
<sequence length="188" mass="20926">MWYIFAQREYPKKYPTTGTAVIALGDSLVVGEGVLPGNDFVSILSERLDVPIINAGRAGDTTAETLRRLETDVLARDPRIVIILVGGNDAIRRIPKQETFSNLAKIIDKIQARGAAVLLVGIQSGFFRDNYKNDFYALSRKKGAWHVPDILDGIFGHGQLMQDTIHPNDKGYLIIADRIEPVLRNIIR</sequence>
<evidence type="ECO:0000313" key="3">
    <source>
        <dbReference type="Proteomes" id="UP000179023"/>
    </source>
</evidence>
<reference evidence="2 3" key="1">
    <citation type="journal article" date="2016" name="Nat. Commun.">
        <title>Thousands of microbial genomes shed light on interconnected biogeochemical processes in an aquifer system.</title>
        <authorList>
            <person name="Anantharaman K."/>
            <person name="Brown C.T."/>
            <person name="Hug L.A."/>
            <person name="Sharon I."/>
            <person name="Castelle C.J."/>
            <person name="Probst A.J."/>
            <person name="Thomas B.C."/>
            <person name="Singh A."/>
            <person name="Wilkins M.J."/>
            <person name="Karaoz U."/>
            <person name="Brodie E.L."/>
            <person name="Williams K.H."/>
            <person name="Hubbard S.S."/>
            <person name="Banfield J.F."/>
        </authorList>
    </citation>
    <scope>NUCLEOTIDE SEQUENCE [LARGE SCALE GENOMIC DNA]</scope>
</reference>
<evidence type="ECO:0000259" key="1">
    <source>
        <dbReference type="Pfam" id="PF13472"/>
    </source>
</evidence>
<dbReference type="InterPro" id="IPR013830">
    <property type="entry name" value="SGNH_hydro"/>
</dbReference>
<organism evidence="2 3">
    <name type="scientific">Candidatus Sungbacteria bacterium RIFCSPHIGHO2_02_FULL_47_11</name>
    <dbReference type="NCBI Taxonomy" id="1802270"/>
    <lineage>
        <taxon>Bacteria</taxon>
        <taxon>Candidatus Sungiibacteriota</taxon>
    </lineage>
</organism>
<dbReference type="EMBL" id="MHQI01000046">
    <property type="protein sequence ID" value="OGZ99179.1"/>
    <property type="molecule type" value="Genomic_DNA"/>
</dbReference>
<dbReference type="GO" id="GO:0004622">
    <property type="term" value="F:phosphatidylcholine lysophospholipase activity"/>
    <property type="evidence" value="ECO:0007669"/>
    <property type="project" value="TreeGrafter"/>
</dbReference>
<gene>
    <name evidence="2" type="ORF">A3C07_04520</name>
</gene>
<dbReference type="AlphaFoldDB" id="A0A1G2KIC1"/>
<dbReference type="PANTHER" id="PTHR30383:SF24">
    <property type="entry name" value="THIOESTERASE 1_PROTEASE 1_LYSOPHOSPHOLIPASE L1"/>
    <property type="match status" value="1"/>
</dbReference>
<evidence type="ECO:0000313" key="2">
    <source>
        <dbReference type="EMBL" id="OGZ99179.1"/>
    </source>
</evidence>
<dbReference type="PANTHER" id="PTHR30383">
    <property type="entry name" value="THIOESTERASE 1/PROTEASE 1/LYSOPHOSPHOLIPASE L1"/>
    <property type="match status" value="1"/>
</dbReference>